<dbReference type="PROSITE" id="PS50885">
    <property type="entry name" value="HAMP"/>
    <property type="match status" value="1"/>
</dbReference>
<dbReference type="Proteomes" id="UP000215545">
    <property type="component" value="Unassembled WGS sequence"/>
</dbReference>
<evidence type="ECO:0000256" key="6">
    <source>
        <dbReference type="ARBA" id="ARBA00022679"/>
    </source>
</evidence>
<dbReference type="PANTHER" id="PTHR34220">
    <property type="entry name" value="SENSOR HISTIDINE KINASE YPDA"/>
    <property type="match status" value="1"/>
</dbReference>
<keyword evidence="18" id="KW-1185">Reference proteome</keyword>
<keyword evidence="12" id="KW-0902">Two-component regulatory system</keyword>
<evidence type="ECO:0000256" key="7">
    <source>
        <dbReference type="ARBA" id="ARBA00022692"/>
    </source>
</evidence>
<evidence type="ECO:0000256" key="8">
    <source>
        <dbReference type="ARBA" id="ARBA00022741"/>
    </source>
</evidence>
<comment type="caution">
    <text evidence="17">The sequence shown here is derived from an EMBL/GenBank/DDBJ whole genome shotgun (WGS) entry which is preliminary data.</text>
</comment>
<keyword evidence="5" id="KW-0597">Phosphoprotein</keyword>
<dbReference type="Gene3D" id="3.30.565.10">
    <property type="entry name" value="Histidine kinase-like ATPase, C-terminal domain"/>
    <property type="match status" value="1"/>
</dbReference>
<feature type="transmembrane region" description="Helical" evidence="14">
    <location>
        <begin position="20"/>
        <end position="41"/>
    </location>
</feature>
<evidence type="ECO:0000256" key="14">
    <source>
        <dbReference type="SAM" id="Phobius"/>
    </source>
</evidence>
<dbReference type="InterPro" id="IPR005467">
    <property type="entry name" value="His_kinase_dom"/>
</dbReference>
<evidence type="ECO:0000256" key="5">
    <source>
        <dbReference type="ARBA" id="ARBA00022553"/>
    </source>
</evidence>
<reference evidence="18" key="1">
    <citation type="submission" date="2017-03" db="EMBL/GenBank/DDBJ databases">
        <title>Bacillus sp. V-88(T) DSM27956, whole genome shotgun sequencing project.</title>
        <authorList>
            <person name="Dastager S.G."/>
            <person name="Neurgaonkar P.S."/>
            <person name="Dharne M.S."/>
        </authorList>
    </citation>
    <scope>NUCLEOTIDE SEQUENCE [LARGE SCALE GENOMIC DNA]</scope>
    <source>
        <strain evidence="18">DSM 25145</strain>
    </source>
</reference>
<keyword evidence="4" id="KW-1003">Cell membrane</keyword>
<gene>
    <name evidence="17" type="ORF">B1B05_13980</name>
</gene>
<keyword evidence="10" id="KW-0067">ATP-binding</keyword>
<keyword evidence="13 14" id="KW-0472">Membrane</keyword>
<evidence type="ECO:0000256" key="9">
    <source>
        <dbReference type="ARBA" id="ARBA00022777"/>
    </source>
</evidence>
<dbReference type="InterPro" id="IPR033479">
    <property type="entry name" value="dCache_1"/>
</dbReference>
<dbReference type="InterPro" id="IPR050640">
    <property type="entry name" value="Bact_2-comp_sensor_kinase"/>
</dbReference>
<dbReference type="InterPro" id="IPR036890">
    <property type="entry name" value="HATPase_C_sf"/>
</dbReference>
<evidence type="ECO:0000256" key="1">
    <source>
        <dbReference type="ARBA" id="ARBA00000085"/>
    </source>
</evidence>
<evidence type="ECO:0000313" key="18">
    <source>
        <dbReference type="Proteomes" id="UP000215545"/>
    </source>
</evidence>
<dbReference type="CDD" id="cd06225">
    <property type="entry name" value="HAMP"/>
    <property type="match status" value="1"/>
</dbReference>
<dbReference type="EMBL" id="MWSK01000007">
    <property type="protein sequence ID" value="OXS75643.1"/>
    <property type="molecule type" value="Genomic_DNA"/>
</dbReference>
<evidence type="ECO:0000256" key="3">
    <source>
        <dbReference type="ARBA" id="ARBA00012438"/>
    </source>
</evidence>
<dbReference type="Pfam" id="PF06580">
    <property type="entry name" value="His_kinase"/>
    <property type="match status" value="1"/>
</dbReference>
<evidence type="ECO:0000313" key="17">
    <source>
        <dbReference type="EMBL" id="OXS75643.1"/>
    </source>
</evidence>
<dbReference type="SMART" id="SM00304">
    <property type="entry name" value="HAMP"/>
    <property type="match status" value="1"/>
</dbReference>
<dbReference type="SUPFAM" id="SSF158472">
    <property type="entry name" value="HAMP domain-like"/>
    <property type="match status" value="1"/>
</dbReference>
<dbReference type="InterPro" id="IPR003660">
    <property type="entry name" value="HAMP_dom"/>
</dbReference>
<evidence type="ECO:0000256" key="4">
    <source>
        <dbReference type="ARBA" id="ARBA00022475"/>
    </source>
</evidence>
<dbReference type="EC" id="2.7.13.3" evidence="3"/>
<dbReference type="SMART" id="SM00387">
    <property type="entry name" value="HATPase_c"/>
    <property type="match status" value="1"/>
</dbReference>
<dbReference type="Pfam" id="PF02518">
    <property type="entry name" value="HATPase_c"/>
    <property type="match status" value="1"/>
</dbReference>
<proteinExistence type="predicted"/>
<evidence type="ECO:0000256" key="11">
    <source>
        <dbReference type="ARBA" id="ARBA00022989"/>
    </source>
</evidence>
<evidence type="ECO:0000256" key="13">
    <source>
        <dbReference type="ARBA" id="ARBA00023136"/>
    </source>
</evidence>
<evidence type="ECO:0000259" key="15">
    <source>
        <dbReference type="PROSITE" id="PS50109"/>
    </source>
</evidence>
<dbReference type="Gene3D" id="3.30.450.20">
    <property type="entry name" value="PAS domain"/>
    <property type="match status" value="1"/>
</dbReference>
<evidence type="ECO:0000256" key="10">
    <source>
        <dbReference type="ARBA" id="ARBA00022840"/>
    </source>
</evidence>
<keyword evidence="6" id="KW-0808">Transferase</keyword>
<keyword evidence="9 17" id="KW-0418">Kinase</keyword>
<feature type="domain" description="HAMP" evidence="16">
    <location>
        <begin position="319"/>
        <end position="371"/>
    </location>
</feature>
<evidence type="ECO:0000256" key="2">
    <source>
        <dbReference type="ARBA" id="ARBA00004651"/>
    </source>
</evidence>
<accession>A0ABX4E685</accession>
<dbReference type="GO" id="GO:0016301">
    <property type="term" value="F:kinase activity"/>
    <property type="evidence" value="ECO:0007669"/>
    <property type="project" value="UniProtKB-KW"/>
</dbReference>
<name>A0ABX4E685_9BACI</name>
<dbReference type="Pfam" id="PF00672">
    <property type="entry name" value="HAMP"/>
    <property type="match status" value="1"/>
</dbReference>
<dbReference type="Gene3D" id="1.10.8.500">
    <property type="entry name" value="HAMP domain in histidine kinase"/>
    <property type="match status" value="1"/>
</dbReference>
<keyword evidence="7 14" id="KW-0812">Transmembrane</keyword>
<dbReference type="PANTHER" id="PTHR34220:SF7">
    <property type="entry name" value="SENSOR HISTIDINE KINASE YPDA"/>
    <property type="match status" value="1"/>
</dbReference>
<protein>
    <recommendedName>
        <fullName evidence="3">histidine kinase</fullName>
        <ecNumber evidence="3">2.7.13.3</ecNumber>
    </recommendedName>
</protein>
<dbReference type="InterPro" id="IPR010559">
    <property type="entry name" value="Sig_transdc_His_kin_internal"/>
</dbReference>
<sequence>MRQMNMNKWKLNDIPIKHKLVTLLLIVTIVPAIFLSILIAVTVERVIEEQVTENTLQLIGQVNKSLEYYAGNMQNVSYLLSLDPEVEAFLKGEGTEEEHYAIRQFMQRLTTLYPEAAGILVVNNKGEAVSNELYAPADQNVTEEDWYRQAVEGAGIFKMIGQPKDRLITSHVHYGEDEIVSVVRAIVDPETKQVKGVILIDLKLRVIAEAVRNLNPGKAGSFMVLDENGKAVYMPDASLLSGVPVSRFKEKEAGTFSASIEGTEHQFIYQNQPFTNWTTVGVFSTKESIAEVRTINFFVVCFIFLIFFVAITAAYVLSNSMSRPILRVISFIRKVEKGDLAARYQDDRKDEIGVLGRSLNHMLMQIQKLVAVNKVQEQQKREAELRSLQAHIKPHFLYNTLDTINWMARKRGAEDVADVVDSLSTLFRIGLSKGHDIISLKDEAAHIESYLRIQKARYKDKLNYSLDVDSEAEGAAVLKLVLQPVVENAIYHGIKERRGPGHIRINAFKQADTLVLTVEDDGAGMNEERLEQIRTKLASVQADAPMQKTDFGYGMMNVQARIQLVFGPVYGIQIESCQNAGTKATIHLPFTRPLNAE</sequence>
<dbReference type="PROSITE" id="PS50109">
    <property type="entry name" value="HIS_KIN"/>
    <property type="match status" value="1"/>
</dbReference>
<feature type="transmembrane region" description="Helical" evidence="14">
    <location>
        <begin position="295"/>
        <end position="317"/>
    </location>
</feature>
<feature type="domain" description="Histidine kinase" evidence="15">
    <location>
        <begin position="478"/>
        <end position="592"/>
    </location>
</feature>
<keyword evidence="8" id="KW-0547">Nucleotide-binding</keyword>
<comment type="subcellular location">
    <subcellularLocation>
        <location evidence="2">Cell membrane</location>
        <topology evidence="2">Multi-pass membrane protein</topology>
    </subcellularLocation>
</comment>
<keyword evidence="11 14" id="KW-1133">Transmembrane helix</keyword>
<dbReference type="Pfam" id="PF02743">
    <property type="entry name" value="dCache_1"/>
    <property type="match status" value="1"/>
</dbReference>
<organism evidence="17 18">
    <name type="scientific">Domibacillus enclensis</name>
    <dbReference type="NCBI Taxonomy" id="1017273"/>
    <lineage>
        <taxon>Bacteria</taxon>
        <taxon>Bacillati</taxon>
        <taxon>Bacillota</taxon>
        <taxon>Bacilli</taxon>
        <taxon>Bacillales</taxon>
        <taxon>Bacillaceae</taxon>
        <taxon>Domibacillus</taxon>
    </lineage>
</organism>
<evidence type="ECO:0000259" key="16">
    <source>
        <dbReference type="PROSITE" id="PS50885"/>
    </source>
</evidence>
<comment type="catalytic activity">
    <reaction evidence="1">
        <text>ATP + protein L-histidine = ADP + protein N-phospho-L-histidine.</text>
        <dbReference type="EC" id="2.7.13.3"/>
    </reaction>
</comment>
<evidence type="ECO:0000256" key="12">
    <source>
        <dbReference type="ARBA" id="ARBA00023012"/>
    </source>
</evidence>
<dbReference type="InterPro" id="IPR003594">
    <property type="entry name" value="HATPase_dom"/>
</dbReference>
<dbReference type="SUPFAM" id="SSF55874">
    <property type="entry name" value="ATPase domain of HSP90 chaperone/DNA topoisomerase II/histidine kinase"/>
    <property type="match status" value="1"/>
</dbReference>